<dbReference type="KEGG" id="nlo:107218652"/>
<evidence type="ECO:0000256" key="1">
    <source>
        <dbReference type="ARBA" id="ARBA00001589"/>
    </source>
</evidence>
<evidence type="ECO:0000256" key="15">
    <source>
        <dbReference type="PIRSR" id="PIRSR605511-2"/>
    </source>
</evidence>
<evidence type="ECO:0000256" key="14">
    <source>
        <dbReference type="PIRSR" id="PIRSR605511-1"/>
    </source>
</evidence>
<evidence type="ECO:0000256" key="2">
    <source>
        <dbReference type="ARBA" id="ARBA00001913"/>
    </source>
</evidence>
<dbReference type="PANTHER" id="PTHR10907">
    <property type="entry name" value="REGUCALCIN"/>
    <property type="match status" value="1"/>
</dbReference>
<feature type="domain" description="SMP-30/Gluconolactonase/LRE-like region" evidence="16">
    <location>
        <begin position="15"/>
        <end position="275"/>
    </location>
</feature>
<dbReference type="InParanoid" id="A0A6J0BCQ0"/>
<evidence type="ECO:0000256" key="9">
    <source>
        <dbReference type="ARBA" id="ARBA00022490"/>
    </source>
</evidence>
<keyword evidence="11" id="KW-0378">Hydrolase</keyword>
<feature type="binding site" evidence="15">
    <location>
        <position position="17"/>
    </location>
    <ligand>
        <name>a divalent metal cation</name>
        <dbReference type="ChEBI" id="CHEBI:60240"/>
    </ligand>
</feature>
<comment type="subcellular location">
    <subcellularLocation>
        <location evidence="5">Cytoplasm</location>
    </subcellularLocation>
</comment>
<comment type="cofactor">
    <cofactor evidence="4">
        <name>Mg(2+)</name>
        <dbReference type="ChEBI" id="CHEBI:18420"/>
    </cofactor>
</comment>
<accession>A0A6J0BCQ0</accession>
<evidence type="ECO:0000313" key="18">
    <source>
        <dbReference type="RefSeq" id="XP_015512071.2"/>
    </source>
</evidence>
<dbReference type="OrthoDB" id="423498at2759"/>
<feature type="domain" description="SMP-30/Gluconolactonase/LRE-like region" evidence="16">
    <location>
        <begin position="347"/>
        <end position="608"/>
    </location>
</feature>
<dbReference type="InterPro" id="IPR013658">
    <property type="entry name" value="SGL"/>
</dbReference>
<dbReference type="InterPro" id="IPR005511">
    <property type="entry name" value="SMP-30"/>
</dbReference>
<reference evidence="18" key="1">
    <citation type="submission" date="2025-08" db="UniProtKB">
        <authorList>
            <consortium name="RefSeq"/>
        </authorList>
    </citation>
    <scope>IDENTIFICATION</scope>
    <source>
        <tissue evidence="18">Thorax and Abdomen</tissue>
    </source>
</reference>
<dbReference type="GO" id="GO:0004341">
    <property type="term" value="F:gluconolactonase activity"/>
    <property type="evidence" value="ECO:0007669"/>
    <property type="project" value="UniProtKB-EC"/>
</dbReference>
<protein>
    <recommendedName>
        <fullName evidence="8">Regucalcin</fullName>
        <ecNumber evidence="7">3.1.1.17</ecNumber>
    </recommendedName>
    <alternativeName>
        <fullName evidence="13">Gluconolactonase</fullName>
    </alternativeName>
</protein>
<dbReference type="InterPro" id="IPR011042">
    <property type="entry name" value="6-blade_b-propeller_TolB-like"/>
</dbReference>
<feature type="binding site" evidence="15">
    <location>
        <position position="112"/>
    </location>
    <ligand>
        <name>substrate</name>
    </ligand>
</feature>
<evidence type="ECO:0000256" key="6">
    <source>
        <dbReference type="ARBA" id="ARBA00008853"/>
    </source>
</evidence>
<dbReference type="PANTHER" id="PTHR10907:SF66">
    <property type="entry name" value="MIP34848P1-RELATED"/>
    <property type="match status" value="1"/>
</dbReference>
<dbReference type="GO" id="GO:0005737">
    <property type="term" value="C:cytoplasm"/>
    <property type="evidence" value="ECO:0007669"/>
    <property type="project" value="UniProtKB-SubCell"/>
</dbReference>
<evidence type="ECO:0000256" key="13">
    <source>
        <dbReference type="ARBA" id="ARBA00032464"/>
    </source>
</evidence>
<evidence type="ECO:0000256" key="3">
    <source>
        <dbReference type="ARBA" id="ARBA00001936"/>
    </source>
</evidence>
<dbReference type="RefSeq" id="XP_015512071.2">
    <property type="nucleotide sequence ID" value="XM_015656585.2"/>
</dbReference>
<evidence type="ECO:0000256" key="4">
    <source>
        <dbReference type="ARBA" id="ARBA00001946"/>
    </source>
</evidence>
<dbReference type="FunCoup" id="A0A6J0BCQ0">
    <property type="interactions" value="178"/>
</dbReference>
<dbReference type="Proteomes" id="UP000829291">
    <property type="component" value="Chromosome 4"/>
</dbReference>
<feature type="binding site" evidence="15">
    <location>
        <position position="110"/>
    </location>
    <ligand>
        <name>substrate</name>
    </ligand>
</feature>
<comment type="cofactor">
    <cofactor evidence="3">
        <name>Mn(2+)</name>
        <dbReference type="ChEBI" id="CHEBI:29035"/>
    </cofactor>
</comment>
<dbReference type="PRINTS" id="PR01790">
    <property type="entry name" value="SMP30FAMILY"/>
</dbReference>
<sequence length="645" mass="71046">MAPKVEIVHDEKLTLGEGPHWDEEAQVLYFVDIDESTVFKYDPSTNKITRVIVDKQNKTTIGFVVPVAGTKDKFVIGYATKFALLTWDGVSTDPTNVEILLDVNPGAKVRFNDGKVDPTGRLWAGTMTSEYKNVGEELRHGSFYSLSSTGKSSITHLTNVGISNGLAWSSDRKTFYYIDSFNRAIDAFDCDLHNGTLKNRRTVFDTIKNKVQGLPDGMTIDKEDKLWLATFGGSAIHQVDPNTGSLLRSVQLPAAKITSVTWGGPNLDELYVTSASVQDTEEHRYSGRLFKITGLGTSGLPVYYPRLVRQCSVGNFGSCERPAIIVQNNAQIMAPKIEIIHDEQLVLGEGPHWDHAAQVLYYVDIPESMVFKYNPKTNKITRVIVDKQNKTSVSFAVPVEGTKDKFVIGYGKKFAVLTWDGVSIDPTKVDILVEVDSGTINIFNDGKADPSGRLWSGTWEMATFKPGVSESRKGTFYSLSKDGKSAKAHFSGVGISNGLAWSADRRTFYYIDSLNWAVDGFDYNIDTGEITNRRTIFDLKKNNIKGLPDGMAIDSKDKLWFATFNGSGVHQVDPKTGTHLQFVQLPTAGITSVAWGGPNLDILYVTSASLYESIDQSDLDKSYVGRVFKITGLDACGLPGVPVKL</sequence>
<feature type="binding site" evidence="15">
    <location>
        <position position="216"/>
    </location>
    <ligand>
        <name>a divalent metal cation</name>
        <dbReference type="ChEBI" id="CHEBI:60240"/>
    </ligand>
</feature>
<comment type="similarity">
    <text evidence="6">Belongs to the SMP-30/CGR1 family.</text>
</comment>
<dbReference type="GO" id="GO:0005509">
    <property type="term" value="F:calcium ion binding"/>
    <property type="evidence" value="ECO:0007669"/>
    <property type="project" value="TreeGrafter"/>
</dbReference>
<keyword evidence="9" id="KW-0963">Cytoplasm</keyword>
<feature type="active site" description="Proton donor/acceptor" evidence="14">
    <location>
        <position position="216"/>
    </location>
</feature>
<evidence type="ECO:0000256" key="7">
    <source>
        <dbReference type="ARBA" id="ARBA00013227"/>
    </source>
</evidence>
<feature type="binding site" evidence="15">
    <location>
        <position position="130"/>
    </location>
    <ligand>
        <name>substrate</name>
    </ligand>
</feature>
<evidence type="ECO:0000259" key="16">
    <source>
        <dbReference type="Pfam" id="PF08450"/>
    </source>
</evidence>
<evidence type="ECO:0000313" key="17">
    <source>
        <dbReference type="Proteomes" id="UP000829291"/>
    </source>
</evidence>
<keyword evidence="10 15" id="KW-0479">Metal-binding</keyword>
<organism evidence="18">
    <name type="scientific">Neodiprion lecontei</name>
    <name type="common">Redheaded pine sawfly</name>
    <dbReference type="NCBI Taxonomy" id="441921"/>
    <lineage>
        <taxon>Eukaryota</taxon>
        <taxon>Metazoa</taxon>
        <taxon>Ecdysozoa</taxon>
        <taxon>Arthropoda</taxon>
        <taxon>Hexapoda</taxon>
        <taxon>Insecta</taxon>
        <taxon>Pterygota</taxon>
        <taxon>Neoptera</taxon>
        <taxon>Endopterygota</taxon>
        <taxon>Hymenoptera</taxon>
        <taxon>Tenthredinoidea</taxon>
        <taxon>Diprionidae</taxon>
        <taxon>Diprioninae</taxon>
        <taxon>Neodiprion</taxon>
    </lineage>
</organism>
<dbReference type="SUPFAM" id="SSF63829">
    <property type="entry name" value="Calcium-dependent phosphotriesterase"/>
    <property type="match status" value="2"/>
</dbReference>
<feature type="binding site" evidence="15">
    <location>
        <position position="164"/>
    </location>
    <ligand>
        <name>a divalent metal cation</name>
        <dbReference type="ChEBI" id="CHEBI:60240"/>
    </ligand>
</feature>
<keyword evidence="12" id="KW-0106">Calcium</keyword>
<dbReference type="GeneID" id="107218652"/>
<proteinExistence type="inferred from homology"/>
<dbReference type="PRINTS" id="PR01791">
    <property type="entry name" value="REGUCALCIN"/>
</dbReference>
<gene>
    <name evidence="18" type="primary">LOC107218652</name>
</gene>
<evidence type="ECO:0000256" key="8">
    <source>
        <dbReference type="ARBA" id="ARBA00016808"/>
    </source>
</evidence>
<comment type="cofactor">
    <cofactor evidence="15">
        <name>Zn(2+)</name>
        <dbReference type="ChEBI" id="CHEBI:29105"/>
    </cofactor>
    <text evidence="15">Binds 1 divalent metal cation per subunit.</text>
</comment>
<dbReference type="Gene3D" id="2.120.10.30">
    <property type="entry name" value="TolB, C-terminal domain"/>
    <property type="match status" value="2"/>
</dbReference>
<name>A0A6J0BCQ0_NEOLC</name>
<evidence type="ECO:0000256" key="11">
    <source>
        <dbReference type="ARBA" id="ARBA00022801"/>
    </source>
</evidence>
<dbReference type="GO" id="GO:0019853">
    <property type="term" value="P:L-ascorbic acid biosynthetic process"/>
    <property type="evidence" value="ECO:0007669"/>
    <property type="project" value="TreeGrafter"/>
</dbReference>
<evidence type="ECO:0000256" key="10">
    <source>
        <dbReference type="ARBA" id="ARBA00022723"/>
    </source>
</evidence>
<comment type="catalytic activity">
    <reaction evidence="1">
        <text>D-glucono-1,5-lactone + H2O = D-gluconate + H(+)</text>
        <dbReference type="Rhea" id="RHEA:10440"/>
        <dbReference type="ChEBI" id="CHEBI:15377"/>
        <dbReference type="ChEBI" id="CHEBI:15378"/>
        <dbReference type="ChEBI" id="CHEBI:16217"/>
        <dbReference type="ChEBI" id="CHEBI:18391"/>
        <dbReference type="EC" id="3.1.1.17"/>
    </reaction>
</comment>
<dbReference type="EC" id="3.1.1.17" evidence="7"/>
<keyword evidence="15" id="KW-0862">Zinc</keyword>
<comment type="cofactor">
    <cofactor evidence="2">
        <name>Ca(2+)</name>
        <dbReference type="ChEBI" id="CHEBI:29108"/>
    </cofactor>
</comment>
<dbReference type="InterPro" id="IPR008367">
    <property type="entry name" value="Regucalcin"/>
</dbReference>
<dbReference type="Pfam" id="PF08450">
    <property type="entry name" value="SGL"/>
    <property type="match status" value="2"/>
</dbReference>
<evidence type="ECO:0000256" key="12">
    <source>
        <dbReference type="ARBA" id="ARBA00022837"/>
    </source>
</evidence>
<dbReference type="AlphaFoldDB" id="A0A6J0BCQ0"/>
<keyword evidence="17" id="KW-1185">Reference proteome</keyword>
<evidence type="ECO:0000256" key="5">
    <source>
        <dbReference type="ARBA" id="ARBA00004496"/>
    </source>
</evidence>